<evidence type="ECO:0000313" key="3">
    <source>
        <dbReference type="Proteomes" id="UP000285961"/>
    </source>
</evidence>
<proteinExistence type="predicted"/>
<comment type="caution">
    <text evidence="2">The sequence shown here is derived from an EMBL/GenBank/DDBJ whole genome shotgun (WGS) entry which is preliminary data.</text>
</comment>
<protein>
    <recommendedName>
        <fullName evidence="1">Rubrerythrin diiron-binding domain-containing protein</fullName>
    </recommendedName>
</protein>
<dbReference type="SUPFAM" id="SSF47240">
    <property type="entry name" value="Ferritin-like"/>
    <property type="match status" value="1"/>
</dbReference>
<name>A0A419EYS7_9BACT</name>
<accession>A0A419EYS7</accession>
<gene>
    <name evidence="2" type="ORF">C4532_09405</name>
</gene>
<dbReference type="Pfam" id="PF02915">
    <property type="entry name" value="Rubrerythrin"/>
    <property type="match status" value="1"/>
</dbReference>
<sequence>MATGKKEESMGDEMTLRKSIELAVTTEKLGAGFYKALGKRFRENKELNELFALLAKDEEAHEKQFRALLEKIPADEKAGKPDDRYQYLAALSLSEFFVGKEGALKDADKIKTRDDALRRAFSFEKATLLFYHGIKDVLGENELLQNIIRAEKSHVVSVMKYLLTGAKMRGLSDTW</sequence>
<dbReference type="GO" id="GO:0046872">
    <property type="term" value="F:metal ion binding"/>
    <property type="evidence" value="ECO:0007669"/>
    <property type="project" value="InterPro"/>
</dbReference>
<dbReference type="InterPro" id="IPR012347">
    <property type="entry name" value="Ferritin-like"/>
</dbReference>
<dbReference type="InterPro" id="IPR003251">
    <property type="entry name" value="Rr_diiron-bd_dom"/>
</dbReference>
<dbReference type="Gene3D" id="1.20.1260.10">
    <property type="match status" value="1"/>
</dbReference>
<dbReference type="GO" id="GO:0016491">
    <property type="term" value="F:oxidoreductase activity"/>
    <property type="evidence" value="ECO:0007669"/>
    <property type="project" value="InterPro"/>
</dbReference>
<dbReference type="AlphaFoldDB" id="A0A419EYS7"/>
<organism evidence="2 3">
    <name type="scientific">Candidatus Abyssobacteria bacterium SURF_17</name>
    <dbReference type="NCBI Taxonomy" id="2093361"/>
    <lineage>
        <taxon>Bacteria</taxon>
        <taxon>Pseudomonadati</taxon>
        <taxon>Candidatus Hydrogenedentota</taxon>
        <taxon>Candidatus Abyssobacteria</taxon>
    </lineage>
</organism>
<dbReference type="Proteomes" id="UP000285961">
    <property type="component" value="Unassembled WGS sequence"/>
</dbReference>
<dbReference type="EMBL" id="QZKI01000071">
    <property type="protein sequence ID" value="RJP70303.1"/>
    <property type="molecule type" value="Genomic_DNA"/>
</dbReference>
<dbReference type="InterPro" id="IPR009078">
    <property type="entry name" value="Ferritin-like_SF"/>
</dbReference>
<feature type="domain" description="Rubrerythrin diiron-binding" evidence="1">
    <location>
        <begin position="20"/>
        <end position="155"/>
    </location>
</feature>
<reference evidence="2 3" key="1">
    <citation type="journal article" date="2017" name="ISME J.">
        <title>Energy and carbon metabolisms in a deep terrestrial subsurface fluid microbial community.</title>
        <authorList>
            <person name="Momper L."/>
            <person name="Jungbluth S.P."/>
            <person name="Lee M.D."/>
            <person name="Amend J.P."/>
        </authorList>
    </citation>
    <scope>NUCLEOTIDE SEQUENCE [LARGE SCALE GENOMIC DNA]</scope>
    <source>
        <strain evidence="2">SURF_17</strain>
    </source>
</reference>
<evidence type="ECO:0000313" key="2">
    <source>
        <dbReference type="EMBL" id="RJP70303.1"/>
    </source>
</evidence>
<evidence type="ECO:0000259" key="1">
    <source>
        <dbReference type="Pfam" id="PF02915"/>
    </source>
</evidence>